<evidence type="ECO:0000313" key="2">
    <source>
        <dbReference type="Proteomes" id="UP000470446"/>
    </source>
</evidence>
<gene>
    <name evidence="1" type="ORF">G3I32_36205</name>
</gene>
<protein>
    <submittedName>
        <fullName evidence="1">Uncharacterized protein</fullName>
    </submittedName>
</protein>
<dbReference type="EMBL" id="JAAGMA010000963">
    <property type="protein sequence ID" value="NEB14210.1"/>
    <property type="molecule type" value="Genomic_DNA"/>
</dbReference>
<reference evidence="1 2" key="1">
    <citation type="submission" date="2020-01" db="EMBL/GenBank/DDBJ databases">
        <title>Insect and environment-associated Actinomycetes.</title>
        <authorList>
            <person name="Currrie C."/>
            <person name="Chevrette M."/>
            <person name="Carlson C."/>
            <person name="Stubbendieck R."/>
            <person name="Wendt-Pienkowski E."/>
        </authorList>
    </citation>
    <scope>NUCLEOTIDE SEQUENCE [LARGE SCALE GENOMIC DNA]</scope>
    <source>
        <strain evidence="1 2">SID14163</strain>
    </source>
</reference>
<proteinExistence type="predicted"/>
<comment type="caution">
    <text evidence="1">The sequence shown here is derived from an EMBL/GenBank/DDBJ whole genome shotgun (WGS) entry which is preliminary data.</text>
</comment>
<organism evidence="1 2">
    <name type="scientific">Streptomyces coelicoflavus</name>
    <dbReference type="NCBI Taxonomy" id="285562"/>
    <lineage>
        <taxon>Bacteria</taxon>
        <taxon>Bacillati</taxon>
        <taxon>Actinomycetota</taxon>
        <taxon>Actinomycetes</taxon>
        <taxon>Kitasatosporales</taxon>
        <taxon>Streptomycetaceae</taxon>
        <taxon>Streptomyces</taxon>
    </lineage>
</organism>
<dbReference type="RefSeq" id="WP_164250319.1">
    <property type="nucleotide sequence ID" value="NZ_JAAGMA010000963.1"/>
</dbReference>
<dbReference type="Proteomes" id="UP000470446">
    <property type="component" value="Unassembled WGS sequence"/>
</dbReference>
<name>A0A7K3PW90_9ACTN</name>
<sequence>MPTPPTPIRAHCPSCRAPRPVRRVGTATVRGEQRALLECRDMACELVWAHRTDPRPAANPAA</sequence>
<dbReference type="AlphaFoldDB" id="A0A7K3PW90"/>
<evidence type="ECO:0000313" key="1">
    <source>
        <dbReference type="EMBL" id="NEB14210.1"/>
    </source>
</evidence>
<accession>A0A7K3PW90</accession>